<feature type="compositionally biased region" description="Basic and acidic residues" evidence="1">
    <location>
        <begin position="910"/>
        <end position="919"/>
    </location>
</feature>
<dbReference type="InterPro" id="IPR011009">
    <property type="entry name" value="Kinase-like_dom_sf"/>
</dbReference>
<feature type="domain" description="Protein kinase" evidence="2">
    <location>
        <begin position="59"/>
        <end position="574"/>
    </location>
</feature>
<feature type="compositionally biased region" description="Low complexity" evidence="1">
    <location>
        <begin position="399"/>
        <end position="409"/>
    </location>
</feature>
<accession>A0A0G4GLK6</accession>
<evidence type="ECO:0000259" key="2">
    <source>
        <dbReference type="PROSITE" id="PS50011"/>
    </source>
</evidence>
<dbReference type="VEuPathDB" id="CryptoDB:Cvel_22435"/>
<feature type="compositionally biased region" description="Low complexity" evidence="1">
    <location>
        <begin position="654"/>
        <end position="666"/>
    </location>
</feature>
<dbReference type="InterPro" id="IPR008271">
    <property type="entry name" value="Ser/Thr_kinase_AS"/>
</dbReference>
<feature type="compositionally biased region" description="Polar residues" evidence="1">
    <location>
        <begin position="347"/>
        <end position="360"/>
    </location>
</feature>
<feature type="compositionally biased region" description="Pro residues" evidence="1">
    <location>
        <begin position="872"/>
        <end position="881"/>
    </location>
</feature>
<feature type="region of interest" description="Disordered" evidence="1">
    <location>
        <begin position="724"/>
        <end position="743"/>
    </location>
</feature>
<dbReference type="AlphaFoldDB" id="A0A0G4GLK6"/>
<feature type="region of interest" description="Disordered" evidence="1">
    <location>
        <begin position="317"/>
        <end position="409"/>
    </location>
</feature>
<dbReference type="InterPro" id="IPR000719">
    <property type="entry name" value="Prot_kinase_dom"/>
</dbReference>
<dbReference type="GO" id="GO:0005524">
    <property type="term" value="F:ATP binding"/>
    <property type="evidence" value="ECO:0007669"/>
    <property type="project" value="InterPro"/>
</dbReference>
<dbReference type="SUPFAM" id="SSF56112">
    <property type="entry name" value="Protein kinase-like (PK-like)"/>
    <property type="match status" value="1"/>
</dbReference>
<dbReference type="PROSITE" id="PS00108">
    <property type="entry name" value="PROTEIN_KINASE_ST"/>
    <property type="match status" value="1"/>
</dbReference>
<dbReference type="EMBL" id="CDMZ01001331">
    <property type="protein sequence ID" value="CEM31001.1"/>
    <property type="molecule type" value="Genomic_DNA"/>
</dbReference>
<organism evidence="3">
    <name type="scientific">Chromera velia CCMP2878</name>
    <dbReference type="NCBI Taxonomy" id="1169474"/>
    <lineage>
        <taxon>Eukaryota</taxon>
        <taxon>Sar</taxon>
        <taxon>Alveolata</taxon>
        <taxon>Colpodellida</taxon>
        <taxon>Chromeraceae</taxon>
        <taxon>Chromera</taxon>
    </lineage>
</organism>
<evidence type="ECO:0000313" key="3">
    <source>
        <dbReference type="EMBL" id="CEM31001.1"/>
    </source>
</evidence>
<reference evidence="3" key="1">
    <citation type="submission" date="2014-11" db="EMBL/GenBank/DDBJ databases">
        <authorList>
            <person name="Otto D Thomas"/>
            <person name="Naeem Raeece"/>
        </authorList>
    </citation>
    <scope>NUCLEOTIDE SEQUENCE</scope>
</reference>
<dbReference type="GO" id="GO:0004672">
    <property type="term" value="F:protein kinase activity"/>
    <property type="evidence" value="ECO:0007669"/>
    <property type="project" value="InterPro"/>
</dbReference>
<feature type="region of interest" description="Disordered" evidence="1">
    <location>
        <begin position="510"/>
        <end position="543"/>
    </location>
</feature>
<dbReference type="Gene3D" id="1.10.510.10">
    <property type="entry name" value="Transferase(Phosphotransferase) domain 1"/>
    <property type="match status" value="1"/>
</dbReference>
<feature type="compositionally biased region" description="Polar residues" evidence="1">
    <location>
        <begin position="888"/>
        <end position="907"/>
    </location>
</feature>
<evidence type="ECO:0000256" key="1">
    <source>
        <dbReference type="SAM" id="MobiDB-lite"/>
    </source>
</evidence>
<feature type="compositionally biased region" description="Polar residues" evidence="1">
    <location>
        <begin position="587"/>
        <end position="604"/>
    </location>
</feature>
<feature type="region of interest" description="Disordered" evidence="1">
    <location>
        <begin position="785"/>
        <end position="936"/>
    </location>
</feature>
<proteinExistence type="predicted"/>
<feature type="compositionally biased region" description="Low complexity" evidence="1">
    <location>
        <begin position="787"/>
        <end position="799"/>
    </location>
</feature>
<feature type="region of interest" description="Disordered" evidence="1">
    <location>
        <begin position="654"/>
        <end position="687"/>
    </location>
</feature>
<feature type="compositionally biased region" description="Low complexity" evidence="1">
    <location>
        <begin position="510"/>
        <end position="522"/>
    </location>
</feature>
<protein>
    <recommendedName>
        <fullName evidence="2">Protein kinase domain-containing protein</fullName>
    </recommendedName>
</protein>
<gene>
    <name evidence="3" type="ORF">Cvel_22435</name>
</gene>
<feature type="region of interest" description="Disordered" evidence="1">
    <location>
        <begin position="587"/>
        <end position="618"/>
    </location>
</feature>
<name>A0A0G4GLK6_9ALVE</name>
<feature type="compositionally biased region" description="Low complexity" evidence="1">
    <location>
        <begin position="371"/>
        <end position="381"/>
    </location>
</feature>
<dbReference type="PROSITE" id="PS50011">
    <property type="entry name" value="PROTEIN_KINASE_DOM"/>
    <property type="match status" value="1"/>
</dbReference>
<sequence>MSQSQEFSSKTLSRSLSLTHDDAQLITHTILLSERDSSCLDEGTTPNQVSTGSIRKCVVRALRLLGDGSSCVPIRIPKCHRVAGLLPVNKKAETSDYIIMRPFTNESQMVLLKNEASDSRAAALEGFCKKARVYRCVASWSITEPQSLSGLQQYSTGDGVSQLREHQREGVQPHFQPGEGFFVQLAKPGQERMFLRALRVSSPQGPLQECELVARPEAFFVGGAESVLVWKKRTADLKSLLASKRFSRLRADFRCRPVKFVQMAEALCRAVRSLHSSKQKLAPTWGQEGVVRNGRGLVHTDLKLENVLFVCREEETHTHTLTPQRGGEAAGKSLEADREREAVASPGASTAVDSGNSQFPSCRCDHTPSPGSLSAYSNGSASGSGGSRGSRENTLTVDSSSSGRMSNRGRSGLGCGVHCKQLSVSADECLGPLPESHVYEFELTDFDGIVEEGYPFEGNATPGYISPAQVAALKDKAREGDYLARKADDVWALGVTLRRLFDGLFPHALAEPSPSTSSSSSASGGGSSEARRRGKRNRKQAVGELADEIRTALKGMLSEAEKDRWTAVEVHGFFLSLLTRCGVSPITSGQASASGFSRTRTSRVSGPADQESGKQGQETAAFTHVWRRGSEPGITPPLSLPLPLQVPAVARSPVFSPSVPSSQAPSTNPQPSRLPLPPSAEDQRKVSGKATLTSLLLASGGSEQFDLAIEAFLRDEELAEAAIRRQQDEQEEVSGEGGEQAEVAGGGAWRRGSLASLLGAHSITKSVEATAKENIDEGVRVALPRVKQQTQPPKQQQPTGIGSVPLHAVPVPAVCNVEKSDKEETPKVISPSEAPSLSSGLSAVAKEFWGESGSPRPAWDLLTRSPLADGPLPSPPQPTPAPALQVPSQTNGGHQNSTPSEDPSSVPNEEAEKGKEKRGSWGGFWSNVFPSRGRGA</sequence>